<protein>
    <submittedName>
        <fullName evidence="2">LysR substrate binding domain protein</fullName>
    </submittedName>
</protein>
<evidence type="ECO:0000313" key="2">
    <source>
        <dbReference type="EMBL" id="SAK98338.1"/>
    </source>
</evidence>
<accession>A0A158DUT0</accession>
<keyword evidence="3" id="KW-1185">Reference proteome</keyword>
<evidence type="ECO:0000313" key="3">
    <source>
        <dbReference type="Proteomes" id="UP000054851"/>
    </source>
</evidence>
<sequence>MRFNLETARLFVENNLGIAFGPLYACANGLQLGAFAGVTLSDDSLKHTEIQLFGKAGRRMPSAVNTVLQALTENLKAFSSAEAGREG</sequence>
<name>A0A158DUT0_9BURK</name>
<gene>
    <name evidence="2" type="ORF">AWB79_07586</name>
</gene>
<evidence type="ECO:0000259" key="1">
    <source>
        <dbReference type="Pfam" id="PF03466"/>
    </source>
</evidence>
<dbReference type="Pfam" id="PF03466">
    <property type="entry name" value="LysR_substrate"/>
    <property type="match status" value="1"/>
</dbReference>
<reference evidence="2" key="1">
    <citation type="submission" date="2016-01" db="EMBL/GenBank/DDBJ databases">
        <authorList>
            <person name="Peeters C."/>
        </authorList>
    </citation>
    <scope>NUCLEOTIDE SEQUENCE</scope>
    <source>
        <strain evidence="2">LMG 29322</strain>
    </source>
</reference>
<organism evidence="2 3">
    <name type="scientific">Caballeronia hypogeia</name>
    <dbReference type="NCBI Taxonomy" id="1777140"/>
    <lineage>
        <taxon>Bacteria</taxon>
        <taxon>Pseudomonadati</taxon>
        <taxon>Pseudomonadota</taxon>
        <taxon>Betaproteobacteria</taxon>
        <taxon>Burkholderiales</taxon>
        <taxon>Burkholderiaceae</taxon>
        <taxon>Caballeronia</taxon>
    </lineage>
</organism>
<dbReference type="EMBL" id="FCOA02000068">
    <property type="protein sequence ID" value="SAK98338.1"/>
    <property type="molecule type" value="Genomic_DNA"/>
</dbReference>
<proteinExistence type="predicted"/>
<dbReference type="AlphaFoldDB" id="A0A158DUT0"/>
<dbReference type="RefSeq" id="WP_061172571.1">
    <property type="nucleotide sequence ID" value="NZ_FCOA02000068.1"/>
</dbReference>
<dbReference type="Proteomes" id="UP000054851">
    <property type="component" value="Unassembled WGS sequence"/>
</dbReference>
<feature type="domain" description="LysR substrate-binding" evidence="1">
    <location>
        <begin position="4"/>
        <end position="75"/>
    </location>
</feature>
<dbReference type="InterPro" id="IPR005119">
    <property type="entry name" value="LysR_subst-bd"/>
</dbReference>
<comment type="caution">
    <text evidence="2">The sequence shown here is derived from an EMBL/GenBank/DDBJ whole genome shotgun (WGS) entry which is preliminary data.</text>
</comment>
<dbReference type="SUPFAM" id="SSF53850">
    <property type="entry name" value="Periplasmic binding protein-like II"/>
    <property type="match status" value="1"/>
</dbReference>